<dbReference type="EMBL" id="JADCNM010000011">
    <property type="protein sequence ID" value="KAG0462603.1"/>
    <property type="molecule type" value="Genomic_DNA"/>
</dbReference>
<sequence length="125" mass="14150">MKDHCSPPFPARWHLSNHRQSDPTPPNNHEFLEDSDTPTHDSSPTFTISSGPGQPSSETTHPLPPPRVDHTVENAADIYSKLFHGPRNIRRTPTTRKFVPVTLFSLFWQRYAAGLPGRDALRLFI</sequence>
<gene>
    <name evidence="2" type="ORF">HPP92_021079</name>
</gene>
<organism evidence="2 3">
    <name type="scientific">Vanilla planifolia</name>
    <name type="common">Vanilla</name>
    <dbReference type="NCBI Taxonomy" id="51239"/>
    <lineage>
        <taxon>Eukaryota</taxon>
        <taxon>Viridiplantae</taxon>
        <taxon>Streptophyta</taxon>
        <taxon>Embryophyta</taxon>
        <taxon>Tracheophyta</taxon>
        <taxon>Spermatophyta</taxon>
        <taxon>Magnoliopsida</taxon>
        <taxon>Liliopsida</taxon>
        <taxon>Asparagales</taxon>
        <taxon>Orchidaceae</taxon>
        <taxon>Vanilloideae</taxon>
        <taxon>Vanilleae</taxon>
        <taxon>Vanilla</taxon>
    </lineage>
</organism>
<dbReference type="AlphaFoldDB" id="A0A835Q4W4"/>
<accession>A0A835Q4W4</accession>
<feature type="compositionally biased region" description="Polar residues" evidence="1">
    <location>
        <begin position="40"/>
        <end position="60"/>
    </location>
</feature>
<name>A0A835Q4W4_VANPL</name>
<proteinExistence type="predicted"/>
<reference evidence="2 3" key="1">
    <citation type="journal article" date="2020" name="Nat. Food">
        <title>A phased Vanilla planifolia genome enables genetic improvement of flavour and production.</title>
        <authorList>
            <person name="Hasing T."/>
            <person name="Tang H."/>
            <person name="Brym M."/>
            <person name="Khazi F."/>
            <person name="Huang T."/>
            <person name="Chambers A.H."/>
        </authorList>
    </citation>
    <scope>NUCLEOTIDE SEQUENCE [LARGE SCALE GENOMIC DNA]</scope>
    <source>
        <tissue evidence="2">Leaf</tissue>
    </source>
</reference>
<evidence type="ECO:0000313" key="2">
    <source>
        <dbReference type="EMBL" id="KAG0462603.1"/>
    </source>
</evidence>
<feature type="region of interest" description="Disordered" evidence="1">
    <location>
        <begin position="1"/>
        <end position="70"/>
    </location>
</feature>
<evidence type="ECO:0000256" key="1">
    <source>
        <dbReference type="SAM" id="MobiDB-lite"/>
    </source>
</evidence>
<protein>
    <submittedName>
        <fullName evidence="2">Uncharacterized protein</fullName>
    </submittedName>
</protein>
<evidence type="ECO:0000313" key="3">
    <source>
        <dbReference type="Proteomes" id="UP000639772"/>
    </source>
</evidence>
<comment type="caution">
    <text evidence="2">The sequence shown here is derived from an EMBL/GenBank/DDBJ whole genome shotgun (WGS) entry which is preliminary data.</text>
</comment>
<dbReference type="Proteomes" id="UP000639772">
    <property type="component" value="Chromosome 11"/>
</dbReference>